<dbReference type="InterPro" id="IPR036291">
    <property type="entry name" value="NAD(P)-bd_dom_sf"/>
</dbReference>
<dbReference type="InterPro" id="IPR016102">
    <property type="entry name" value="Succinyl-CoA_synth-like"/>
</dbReference>
<sequence length="694" mass="71303">MSDPIAPWLQALLRPKVVAVVGASDDPRKDAARPVRFLRKHGYAGSLYPVNPRRETVLGEKAWPSLSALPEVPDHVYIVTGTDRVEEAVVEAAGLGVKVATILADGFAETGPEGRAHQDRLVARARAGGMRLLGPNSMGAANIVDRVPFTTNAALETDSLVPGRLMALSQSGSLIGTLLSRGAARGIGFAHLVSLGNEADLDVGAIGEAAAALPEVDAFLLFLETLRRPERLAAFARAAHAAGKPIVAYKLGRSPEAQALAVSHTGALLGSDLAADAFFRDHGILRVDQFEALLELPALLNGRQPDPGRAGRPVAVVTTTGGGGAMAVDRLGGAGVALAGASPALREAVKAAHGLEVKGGRLIDVTLAGARYEVMKAVLDGLLDSGEYGAVVAAIGSSAQFLPERAVQPIIDCAGHGTPLAAVPLPQADRALAMLAAGGVAGFRTVESMADAVRAFLAWAPPRDLTAGIVPPDFGAVPAGATLDEAAGLDLLDRLGVPTVGRRLLGPDDPVPDGLDYPVVLKAVSADLPHKTEAGAVALGLADRAAVEAARDAMRARLMETAPSARLEGWLIQSMARGVGEALIGYRLDPEAGPVVTVGAGGIFAELYRDVAVRLAPVDPATARSMIAEVKGFAALDGWRGRPRGDLAALAEAVAALSRLGADPDRRVEEAEANPVIVGESGVVAVDALVRTAG</sequence>
<organism evidence="3 4">
    <name type="scientific">Thalassobaculum fulvum</name>
    <dbReference type="NCBI Taxonomy" id="1633335"/>
    <lineage>
        <taxon>Bacteria</taxon>
        <taxon>Pseudomonadati</taxon>
        <taxon>Pseudomonadota</taxon>
        <taxon>Alphaproteobacteria</taxon>
        <taxon>Rhodospirillales</taxon>
        <taxon>Thalassobaculaceae</taxon>
        <taxon>Thalassobaculum</taxon>
    </lineage>
</organism>
<dbReference type="PANTHER" id="PTHR42793">
    <property type="entry name" value="COA BINDING DOMAIN CONTAINING PROTEIN"/>
    <property type="match status" value="1"/>
</dbReference>
<dbReference type="GO" id="GO:0016874">
    <property type="term" value="F:ligase activity"/>
    <property type="evidence" value="ECO:0007669"/>
    <property type="project" value="UniProtKB-KW"/>
</dbReference>
<dbReference type="Pfam" id="PF13549">
    <property type="entry name" value="ATP-grasp_5"/>
    <property type="match status" value="1"/>
</dbReference>
<comment type="caution">
    <text evidence="3">The sequence shown here is derived from an EMBL/GenBank/DDBJ whole genome shotgun (WGS) entry which is preliminary data.</text>
</comment>
<dbReference type="Pfam" id="PF13607">
    <property type="entry name" value="Succ_CoA_lig"/>
    <property type="match status" value="1"/>
</dbReference>
<keyword evidence="4" id="KW-1185">Reference proteome</keyword>
<dbReference type="GO" id="GO:0005524">
    <property type="term" value="F:ATP binding"/>
    <property type="evidence" value="ECO:0007669"/>
    <property type="project" value="InterPro"/>
</dbReference>
<protein>
    <submittedName>
        <fullName evidence="3">6-carboxyhexanoate--CoA ligase</fullName>
    </submittedName>
</protein>
<dbReference type="InterPro" id="IPR003781">
    <property type="entry name" value="CoA-bd"/>
</dbReference>
<dbReference type="SUPFAM" id="SSF56059">
    <property type="entry name" value="Glutathione synthetase ATP-binding domain-like"/>
    <property type="match status" value="1"/>
</dbReference>
<gene>
    <name evidence="3" type="primary">bioW</name>
    <name evidence="3" type="ORF">GCM10017083_33230</name>
</gene>
<evidence type="ECO:0000313" key="3">
    <source>
        <dbReference type="EMBL" id="GHD54957.1"/>
    </source>
</evidence>
<dbReference type="PANTHER" id="PTHR42793:SF4">
    <property type="entry name" value="BLL6376 PROTEIN"/>
    <property type="match status" value="1"/>
</dbReference>
<dbReference type="SMART" id="SM00881">
    <property type="entry name" value="CoA_binding"/>
    <property type="match status" value="1"/>
</dbReference>
<evidence type="ECO:0000256" key="1">
    <source>
        <dbReference type="ARBA" id="ARBA00022532"/>
    </source>
</evidence>
<name>A0A918XUA8_9PROT</name>
<dbReference type="Gene3D" id="3.40.50.261">
    <property type="entry name" value="Succinyl-CoA synthetase domains"/>
    <property type="match status" value="2"/>
</dbReference>
<dbReference type="RefSeq" id="WP_189991657.1">
    <property type="nucleotide sequence ID" value="NZ_BMZS01000008.1"/>
</dbReference>
<dbReference type="EMBL" id="BMZS01000008">
    <property type="protein sequence ID" value="GHD54957.1"/>
    <property type="molecule type" value="Genomic_DNA"/>
</dbReference>
<dbReference type="Proteomes" id="UP000630353">
    <property type="component" value="Unassembled WGS sequence"/>
</dbReference>
<proteinExistence type="predicted"/>
<dbReference type="InterPro" id="IPR013815">
    <property type="entry name" value="ATP_grasp_subdomain_1"/>
</dbReference>
<feature type="domain" description="CoA-binding" evidence="2">
    <location>
        <begin position="12"/>
        <end position="107"/>
    </location>
</feature>
<accession>A0A918XUA8</accession>
<evidence type="ECO:0000259" key="2">
    <source>
        <dbReference type="SMART" id="SM00881"/>
    </source>
</evidence>
<reference evidence="3" key="1">
    <citation type="journal article" date="2014" name="Int. J. Syst. Evol. Microbiol.">
        <title>Complete genome sequence of Corynebacterium casei LMG S-19264T (=DSM 44701T), isolated from a smear-ripened cheese.</title>
        <authorList>
            <consortium name="US DOE Joint Genome Institute (JGI-PGF)"/>
            <person name="Walter F."/>
            <person name="Albersmeier A."/>
            <person name="Kalinowski J."/>
            <person name="Ruckert C."/>
        </authorList>
    </citation>
    <scope>NUCLEOTIDE SEQUENCE</scope>
    <source>
        <strain evidence="3">KCTC 42651</strain>
    </source>
</reference>
<dbReference type="Gene3D" id="3.30.1490.20">
    <property type="entry name" value="ATP-grasp fold, A domain"/>
    <property type="match status" value="1"/>
</dbReference>
<dbReference type="AlphaFoldDB" id="A0A918XUA8"/>
<keyword evidence="1" id="KW-0816">Tricarboxylic acid cycle</keyword>
<dbReference type="Gene3D" id="3.40.50.720">
    <property type="entry name" value="NAD(P)-binding Rossmann-like Domain"/>
    <property type="match status" value="1"/>
</dbReference>
<dbReference type="Pfam" id="PF13380">
    <property type="entry name" value="CoA_binding_2"/>
    <property type="match status" value="1"/>
</dbReference>
<evidence type="ECO:0000313" key="4">
    <source>
        <dbReference type="Proteomes" id="UP000630353"/>
    </source>
</evidence>
<dbReference type="SUPFAM" id="SSF51735">
    <property type="entry name" value="NAD(P)-binding Rossmann-fold domains"/>
    <property type="match status" value="1"/>
</dbReference>
<dbReference type="SUPFAM" id="SSF52210">
    <property type="entry name" value="Succinyl-CoA synthetase domains"/>
    <property type="match status" value="2"/>
</dbReference>
<keyword evidence="3" id="KW-0436">Ligase</keyword>
<dbReference type="GO" id="GO:0006099">
    <property type="term" value="P:tricarboxylic acid cycle"/>
    <property type="evidence" value="ECO:0007669"/>
    <property type="project" value="UniProtKB-KW"/>
</dbReference>
<dbReference type="Gene3D" id="3.30.470.20">
    <property type="entry name" value="ATP-grasp fold, B domain"/>
    <property type="match status" value="1"/>
</dbReference>
<reference evidence="3" key="2">
    <citation type="submission" date="2020-09" db="EMBL/GenBank/DDBJ databases">
        <authorList>
            <person name="Sun Q."/>
            <person name="Kim S."/>
        </authorList>
    </citation>
    <scope>NUCLEOTIDE SEQUENCE</scope>
    <source>
        <strain evidence="3">KCTC 42651</strain>
    </source>
</reference>
<dbReference type="InterPro" id="IPR032875">
    <property type="entry name" value="Succ_CoA_lig_flav_dom"/>
</dbReference>